<dbReference type="PANTHER" id="PTHR31977">
    <property type="entry name" value="UPF0696 PROTEIN C11ORF68"/>
    <property type="match status" value="1"/>
</dbReference>
<dbReference type="AlphaFoldDB" id="A0A0F7TP76"/>
<dbReference type="Proteomes" id="UP000042958">
    <property type="component" value="Unassembled WGS sequence"/>
</dbReference>
<reference evidence="4" key="1">
    <citation type="journal article" date="2015" name="Genome Announc.">
        <title>Draft genome sequence of the fungus Penicillium brasilianum MG11.</title>
        <authorList>
            <person name="Horn F."/>
            <person name="Linde J."/>
            <person name="Mattern D.J."/>
            <person name="Walther G."/>
            <person name="Guthke R."/>
            <person name="Brakhage A.A."/>
            <person name="Valiante V."/>
        </authorList>
    </citation>
    <scope>NUCLEOTIDE SEQUENCE [LARGE SCALE GENOMIC DNA]</scope>
    <source>
        <strain evidence="4">MG11</strain>
    </source>
</reference>
<feature type="region of interest" description="Disordered" evidence="2">
    <location>
        <begin position="53"/>
        <end position="102"/>
    </location>
</feature>
<dbReference type="PANTHER" id="PTHR31977:SF1">
    <property type="entry name" value="UPF0696 PROTEIN C11ORF68"/>
    <property type="match status" value="1"/>
</dbReference>
<comment type="similarity">
    <text evidence="1">Belongs to the UPF0696 family.</text>
</comment>
<gene>
    <name evidence="3" type="ORF">PMG11_05931</name>
</gene>
<dbReference type="Gene3D" id="3.30.760.10">
    <property type="entry name" value="RNA Cap, Translation Initiation Factor Eif4e"/>
    <property type="match status" value="1"/>
</dbReference>
<evidence type="ECO:0000313" key="4">
    <source>
        <dbReference type="Proteomes" id="UP000042958"/>
    </source>
</evidence>
<accession>A0A0F7TP76</accession>
<organism evidence="3 4">
    <name type="scientific">Penicillium brasilianum</name>
    <dbReference type="NCBI Taxonomy" id="104259"/>
    <lineage>
        <taxon>Eukaryota</taxon>
        <taxon>Fungi</taxon>
        <taxon>Dikarya</taxon>
        <taxon>Ascomycota</taxon>
        <taxon>Pezizomycotina</taxon>
        <taxon>Eurotiomycetes</taxon>
        <taxon>Eurotiomycetidae</taxon>
        <taxon>Eurotiales</taxon>
        <taxon>Aspergillaceae</taxon>
        <taxon>Penicillium</taxon>
    </lineage>
</organism>
<evidence type="ECO:0008006" key="5">
    <source>
        <dbReference type="Google" id="ProtNLM"/>
    </source>
</evidence>
<evidence type="ECO:0000313" key="3">
    <source>
        <dbReference type="EMBL" id="CEJ57230.1"/>
    </source>
</evidence>
<dbReference type="EMBL" id="CDHK01000005">
    <property type="protein sequence ID" value="CEJ57230.1"/>
    <property type="molecule type" value="Genomic_DNA"/>
</dbReference>
<protein>
    <recommendedName>
        <fullName evidence="5">DUF1917-domain-containing protein</fullName>
    </recommendedName>
</protein>
<sequence length="305" mass="33944">MSSTKASLEEIFSDESSFYGDESEQARLEEQAATYDPEPFWAEIHPRLLSTIQHGLSAPPPPLEMEIDTPTKQEEEDGLSTCRPRDRRGPGESITAFTSRLPPSRTSFSGAGPWIWMYKPKAQVKEGDVATFLRKGNELLQAYEEEASSLRAVHDKSGAKTTAPLTRKLNPLRRTLEQNIFALAKETGVTSGKWMFFPSVDYVDSVWKTVVTALDKGELGEAAKVATDDGSGQARLICVYTEDFSDKEDVKRVLKTLVEKGLVDEEARPIYYKCDAYTHLDIKSNNSYGLKASLFSSRDVLTGKV</sequence>
<dbReference type="InterPro" id="IPR023398">
    <property type="entry name" value="TIF_eIF4e-like"/>
</dbReference>
<evidence type="ECO:0000256" key="2">
    <source>
        <dbReference type="SAM" id="MobiDB-lite"/>
    </source>
</evidence>
<dbReference type="InterPro" id="IPR015034">
    <property type="entry name" value="Bles03"/>
</dbReference>
<dbReference type="Pfam" id="PF08939">
    <property type="entry name" value="Bles03"/>
    <property type="match status" value="1"/>
</dbReference>
<name>A0A0F7TP76_PENBI</name>
<feature type="region of interest" description="Disordered" evidence="2">
    <location>
        <begin position="1"/>
        <end position="34"/>
    </location>
</feature>
<evidence type="ECO:0000256" key="1">
    <source>
        <dbReference type="ARBA" id="ARBA00010568"/>
    </source>
</evidence>
<dbReference type="SUPFAM" id="SSF55418">
    <property type="entry name" value="eIF4e-like"/>
    <property type="match status" value="1"/>
</dbReference>
<proteinExistence type="inferred from homology"/>
<dbReference type="OrthoDB" id="10067381at2759"/>
<keyword evidence="4" id="KW-1185">Reference proteome</keyword>